<evidence type="ECO:0000256" key="4">
    <source>
        <dbReference type="ARBA" id="ARBA00029447"/>
    </source>
</evidence>
<feature type="domain" description="HAMP" evidence="9">
    <location>
        <begin position="350"/>
        <end position="403"/>
    </location>
</feature>
<comment type="subcellular location">
    <subcellularLocation>
        <location evidence="1">Cell inner membrane</location>
        <topology evidence="1">Multi-pass membrane protein</topology>
    </subcellularLocation>
</comment>
<dbReference type="OrthoDB" id="3378718at2"/>
<dbReference type="InterPro" id="IPR032255">
    <property type="entry name" value="HBM"/>
</dbReference>
<keyword evidence="2" id="KW-0997">Cell inner membrane</keyword>
<dbReference type="SMART" id="SM00283">
    <property type="entry name" value="MA"/>
    <property type="match status" value="1"/>
</dbReference>
<dbReference type="PANTHER" id="PTHR32089">
    <property type="entry name" value="METHYL-ACCEPTING CHEMOTAXIS PROTEIN MCPB"/>
    <property type="match status" value="1"/>
</dbReference>
<evidence type="ECO:0000259" key="9">
    <source>
        <dbReference type="PROSITE" id="PS50885"/>
    </source>
</evidence>
<evidence type="ECO:0000256" key="1">
    <source>
        <dbReference type="ARBA" id="ARBA00004429"/>
    </source>
</evidence>
<dbReference type="PRINTS" id="PR00260">
    <property type="entry name" value="CHEMTRNSDUCR"/>
</dbReference>
<keyword evidence="6" id="KW-1133">Transmembrane helix</keyword>
<dbReference type="GO" id="GO:0006935">
    <property type="term" value="P:chemotaxis"/>
    <property type="evidence" value="ECO:0007669"/>
    <property type="project" value="InterPro"/>
</dbReference>
<evidence type="ECO:0000256" key="3">
    <source>
        <dbReference type="ARBA" id="ARBA00023224"/>
    </source>
</evidence>
<dbReference type="PROSITE" id="PS50111">
    <property type="entry name" value="CHEMOTAXIS_TRANSDUC_2"/>
    <property type="match status" value="1"/>
</dbReference>
<evidence type="ECO:0000313" key="12">
    <source>
        <dbReference type="Proteomes" id="UP000249299"/>
    </source>
</evidence>
<evidence type="ECO:0000259" key="7">
    <source>
        <dbReference type="PROSITE" id="PS50111"/>
    </source>
</evidence>
<comment type="caution">
    <text evidence="11">The sequence shown here is derived from an EMBL/GenBank/DDBJ whole genome shotgun (WGS) entry which is preliminary data.</text>
</comment>
<evidence type="ECO:0000256" key="2">
    <source>
        <dbReference type="ARBA" id="ARBA00022519"/>
    </source>
</evidence>
<dbReference type="Gene3D" id="6.10.340.10">
    <property type="match status" value="1"/>
</dbReference>
<dbReference type="PROSITE" id="PS50885">
    <property type="entry name" value="HAMP"/>
    <property type="match status" value="1"/>
</dbReference>
<evidence type="ECO:0000256" key="5">
    <source>
        <dbReference type="PROSITE-ProRule" id="PRU00284"/>
    </source>
</evidence>
<dbReference type="InterPro" id="IPR003660">
    <property type="entry name" value="HAMP_dom"/>
</dbReference>
<keyword evidence="3 5" id="KW-0807">Transducer</keyword>
<accession>A0A327JSN7</accession>
<reference evidence="11 12" key="1">
    <citation type="submission" date="2017-07" db="EMBL/GenBank/DDBJ databases">
        <title>Draft Genome Sequences of Select Purple Nonsulfur Bacteria.</title>
        <authorList>
            <person name="Lasarre B."/>
            <person name="Mckinlay J.B."/>
        </authorList>
    </citation>
    <scope>NUCLEOTIDE SEQUENCE [LARGE SCALE GENOMIC DNA]</scope>
    <source>
        <strain evidence="11 12">DSM 11290</strain>
    </source>
</reference>
<name>A0A327JSN7_9HYPH</name>
<evidence type="ECO:0000256" key="6">
    <source>
        <dbReference type="SAM" id="Phobius"/>
    </source>
</evidence>
<dbReference type="SMART" id="SM01358">
    <property type="entry name" value="HBM"/>
    <property type="match status" value="1"/>
</dbReference>
<dbReference type="InterPro" id="IPR004089">
    <property type="entry name" value="MCPsignal_dom"/>
</dbReference>
<keyword evidence="12" id="KW-1185">Reference proteome</keyword>
<feature type="domain" description="HBM" evidence="10">
    <location>
        <begin position="76"/>
        <end position="316"/>
    </location>
</feature>
<dbReference type="GO" id="GO:0004888">
    <property type="term" value="F:transmembrane signaling receptor activity"/>
    <property type="evidence" value="ECO:0007669"/>
    <property type="project" value="InterPro"/>
</dbReference>
<dbReference type="GO" id="GO:0007165">
    <property type="term" value="P:signal transduction"/>
    <property type="evidence" value="ECO:0007669"/>
    <property type="project" value="UniProtKB-KW"/>
</dbReference>
<dbReference type="SUPFAM" id="SSF58104">
    <property type="entry name" value="Methyl-accepting chemotaxis protein (MCP) signaling domain"/>
    <property type="match status" value="1"/>
</dbReference>
<gene>
    <name evidence="11" type="ORF">CH339_06120</name>
</gene>
<sequence>MARKTKVRSNKNYEVLRLADDKDMLSIRAMPVFKNFKISTKVFGGFAVVLAFLVLIGLTAGFSLLQSNGGFQRYRHITDQTSHAGAVRDNLLETQLWALRYLEDPSAERLATARKRAAETVRLVDTFDDLVKSASKIAIIRGAETELKAFLEGFEEAVRLQQRREDLVRNTLYDVGPKIEERLTEIARQVRADQNADAVFLTDEVQRHLMSMRLNVAKFLNDNGQASFEAVMRDAAAARDVSDRLMSEFRTPALREQVRQVAALQTSYETGFREVHEIALARNAIVSDTLNTVGPKIAADMEDLKTAIETEQDTIGPETTRMMENAVYITAAVGAISVVLGLVSAWLIGTGISRPIIAITDVMRTLADGDKTVDIPGLERKDEVGSMAGAVEVFKENMIRNEEMAAREMEAVKVREKRAKEIEEMTSNFDRNVSELLQSLSAASTEMENTAASMSEIANGTNQRATTVASAAEEASTNVQTVSSATEELSSSIQEIVRQVAESSQIAERAVKQADHTDGQVQNLAEAAQRIGEVVSLISEIAAQTNLLALNATIEAARAGETGKGFAVVAAEVKELANQTSKATDDIRAQILSIQTETEEAVGAIQQIEATIQEMNQITTGIASAMEQQNAATEEIARNVEQAAIGTREVSSNIVEVTHAAGETGAAATQVTGVAGDLNAKSLQLKTEVEQFLRGVRAA</sequence>
<feature type="domain" description="T-SNARE coiled-coil homology" evidence="8">
    <location>
        <begin position="595"/>
        <end position="657"/>
    </location>
</feature>
<feature type="transmembrane region" description="Helical" evidence="6">
    <location>
        <begin position="42"/>
        <end position="65"/>
    </location>
</feature>
<evidence type="ECO:0000313" key="11">
    <source>
        <dbReference type="EMBL" id="RAI28463.1"/>
    </source>
</evidence>
<keyword evidence="6" id="KW-0472">Membrane</keyword>
<dbReference type="Gene3D" id="1.10.287.950">
    <property type="entry name" value="Methyl-accepting chemotaxis protein"/>
    <property type="match status" value="1"/>
</dbReference>
<evidence type="ECO:0008006" key="13">
    <source>
        <dbReference type="Google" id="ProtNLM"/>
    </source>
</evidence>
<dbReference type="CDD" id="cd06225">
    <property type="entry name" value="HAMP"/>
    <property type="match status" value="1"/>
</dbReference>
<dbReference type="InterPro" id="IPR000727">
    <property type="entry name" value="T_SNARE_dom"/>
</dbReference>
<comment type="similarity">
    <text evidence="4">Belongs to the methyl-accepting chemotaxis (MCP) protein family.</text>
</comment>
<dbReference type="InterPro" id="IPR004090">
    <property type="entry name" value="Chemotax_Me-accpt_rcpt"/>
</dbReference>
<dbReference type="GO" id="GO:0005886">
    <property type="term" value="C:plasma membrane"/>
    <property type="evidence" value="ECO:0007669"/>
    <property type="project" value="UniProtKB-SubCell"/>
</dbReference>
<dbReference type="PROSITE" id="PS50192">
    <property type="entry name" value="T_SNARE"/>
    <property type="match status" value="1"/>
</dbReference>
<dbReference type="Proteomes" id="UP000249299">
    <property type="component" value="Unassembled WGS sequence"/>
</dbReference>
<dbReference type="AlphaFoldDB" id="A0A327JSN7"/>
<protein>
    <recommendedName>
        <fullName evidence="13">Methyl-accepting chemotaxis protein</fullName>
    </recommendedName>
</protein>
<dbReference type="PANTHER" id="PTHR32089:SF112">
    <property type="entry name" value="LYSOZYME-LIKE PROTEIN-RELATED"/>
    <property type="match status" value="1"/>
</dbReference>
<dbReference type="Pfam" id="PF00672">
    <property type="entry name" value="HAMP"/>
    <property type="match status" value="1"/>
</dbReference>
<dbReference type="SMART" id="SM00304">
    <property type="entry name" value="HAMP"/>
    <property type="match status" value="1"/>
</dbReference>
<proteinExistence type="inferred from homology"/>
<organism evidence="11 12">
    <name type="scientific">Rhodobium orientis</name>
    <dbReference type="NCBI Taxonomy" id="34017"/>
    <lineage>
        <taxon>Bacteria</taxon>
        <taxon>Pseudomonadati</taxon>
        <taxon>Pseudomonadota</taxon>
        <taxon>Alphaproteobacteria</taxon>
        <taxon>Hyphomicrobiales</taxon>
        <taxon>Rhodobiaceae</taxon>
        <taxon>Rhodobium</taxon>
    </lineage>
</organism>
<dbReference type="PROSITE" id="PS51753">
    <property type="entry name" value="HBM"/>
    <property type="match status" value="1"/>
</dbReference>
<dbReference type="EMBL" id="NPEV01000009">
    <property type="protein sequence ID" value="RAI28463.1"/>
    <property type="molecule type" value="Genomic_DNA"/>
</dbReference>
<keyword evidence="2" id="KW-1003">Cell membrane</keyword>
<evidence type="ECO:0000259" key="10">
    <source>
        <dbReference type="PROSITE" id="PS51753"/>
    </source>
</evidence>
<feature type="transmembrane region" description="Helical" evidence="6">
    <location>
        <begin position="326"/>
        <end position="348"/>
    </location>
</feature>
<dbReference type="Pfam" id="PF00015">
    <property type="entry name" value="MCPsignal"/>
    <property type="match status" value="1"/>
</dbReference>
<feature type="domain" description="Methyl-accepting transducer" evidence="7">
    <location>
        <begin position="418"/>
        <end position="679"/>
    </location>
</feature>
<evidence type="ECO:0000259" key="8">
    <source>
        <dbReference type="PROSITE" id="PS50192"/>
    </source>
</evidence>
<keyword evidence="6" id="KW-0812">Transmembrane</keyword>